<dbReference type="Pfam" id="PF00005">
    <property type="entry name" value="ABC_tran"/>
    <property type="match status" value="1"/>
</dbReference>
<dbReference type="PANTHER" id="PTHR24220">
    <property type="entry name" value="IMPORT ATP-BINDING PROTEIN"/>
    <property type="match status" value="1"/>
</dbReference>
<dbReference type="SUPFAM" id="SSF52540">
    <property type="entry name" value="P-loop containing nucleoside triphosphate hydrolases"/>
    <property type="match status" value="1"/>
</dbReference>
<dbReference type="GO" id="GO:0005524">
    <property type="term" value="F:ATP binding"/>
    <property type="evidence" value="ECO:0007669"/>
    <property type="project" value="UniProtKB-KW"/>
</dbReference>
<reference evidence="10 11" key="1">
    <citation type="submission" date="2020-06" db="EMBL/GenBank/DDBJ databases">
        <authorList>
            <person name="Scott K."/>
        </authorList>
    </citation>
    <scope>NUCLEOTIDE SEQUENCE [LARGE SCALE GENOMIC DNA]</scope>
    <source>
        <strain evidence="10 11">HH1</strain>
    </source>
</reference>
<evidence type="ECO:0000313" key="10">
    <source>
        <dbReference type="EMBL" id="MBF6056928.1"/>
    </source>
</evidence>
<organism evidence="10 11">
    <name type="scientific">Thiomicrorhabdus heinhorstiae</name>
    <dbReference type="NCBI Taxonomy" id="2748010"/>
    <lineage>
        <taxon>Bacteria</taxon>
        <taxon>Pseudomonadati</taxon>
        <taxon>Pseudomonadota</taxon>
        <taxon>Gammaproteobacteria</taxon>
        <taxon>Thiotrichales</taxon>
        <taxon>Piscirickettsiaceae</taxon>
        <taxon>Thiomicrorhabdus</taxon>
    </lineage>
</organism>
<comment type="caution">
    <text evidence="10">The sequence shown here is derived from an EMBL/GenBank/DDBJ whole genome shotgun (WGS) entry which is preliminary data.</text>
</comment>
<dbReference type="NCBIfam" id="TIGR02211">
    <property type="entry name" value="LolD_lipo_ex"/>
    <property type="match status" value="1"/>
</dbReference>
<dbReference type="InterPro" id="IPR011924">
    <property type="entry name" value="LolD_lipo_ATP-bd"/>
</dbReference>
<dbReference type="InterPro" id="IPR017871">
    <property type="entry name" value="ABC_transporter-like_CS"/>
</dbReference>
<sequence length="229" mass="25559">MNDLLKVVLNAENLSKTYREGKIETQVFSGLNLQLFAGEKLAIVGTSGSGKSTLLHLLAGLDVPTSGKVELNGESFSKLNEVKRGRLRNQQMGFVYQFHHLLPELSAIENVMLPLKIRRSDFTLARDKAEKLLQRVGLSHRMLHKPSELSGGERQRVAIARALITEPACILADEPTGNLDEHSAEQVFQLLLELNQEMDTAILIVTHDMHLAGQMDRCLRLQESTLIEQ</sequence>
<dbReference type="InterPro" id="IPR003439">
    <property type="entry name" value="ABC_transporter-like_ATP-bd"/>
</dbReference>
<keyword evidence="1 8" id="KW-0813">Transport</keyword>
<evidence type="ECO:0000256" key="1">
    <source>
        <dbReference type="ARBA" id="ARBA00022448"/>
    </source>
</evidence>
<comment type="similarity">
    <text evidence="8">Belongs to the ABC transporter superfamily. Lipoprotein translocase (TC 3.A.1.125) family.</text>
</comment>
<keyword evidence="11" id="KW-1185">Reference proteome</keyword>
<evidence type="ECO:0000313" key="11">
    <source>
        <dbReference type="Proteomes" id="UP001193680"/>
    </source>
</evidence>
<comment type="subunit">
    <text evidence="8">The complex is composed of two ATP-binding proteins (LolD) and two transmembrane proteins (LolC and LolE).</text>
</comment>
<dbReference type="RefSeq" id="WP_194947285.1">
    <property type="nucleotide sequence ID" value="NZ_JACBGI020000001.1"/>
</dbReference>
<protein>
    <recommendedName>
        <fullName evidence="8">Lipoprotein-releasing system ATP-binding protein LolD</fullName>
        <ecNumber evidence="8">7.6.2.-</ecNumber>
    </recommendedName>
</protein>
<evidence type="ECO:0000256" key="2">
    <source>
        <dbReference type="ARBA" id="ARBA00022475"/>
    </source>
</evidence>
<dbReference type="PROSITE" id="PS50893">
    <property type="entry name" value="ABC_TRANSPORTER_2"/>
    <property type="match status" value="1"/>
</dbReference>
<dbReference type="PROSITE" id="PS00211">
    <property type="entry name" value="ABC_TRANSPORTER_1"/>
    <property type="match status" value="1"/>
</dbReference>
<gene>
    <name evidence="8 10" type="primary">lolD</name>
    <name evidence="10" type="ORF">H8792_001095</name>
</gene>
<evidence type="ECO:0000256" key="4">
    <source>
        <dbReference type="ARBA" id="ARBA00022741"/>
    </source>
</evidence>
<dbReference type="PANTHER" id="PTHR24220:SF689">
    <property type="entry name" value="LIPOPROTEIN-RELEASING SYSTEM ATP-BINDING PROTEIN LOLD"/>
    <property type="match status" value="1"/>
</dbReference>
<evidence type="ECO:0000256" key="3">
    <source>
        <dbReference type="ARBA" id="ARBA00022519"/>
    </source>
</evidence>
<keyword evidence="5 8" id="KW-0067">ATP-binding</keyword>
<keyword evidence="7 8" id="KW-0472">Membrane</keyword>
<dbReference type="InterPro" id="IPR017911">
    <property type="entry name" value="MacB-like_ATP-bd"/>
</dbReference>
<dbReference type="EMBL" id="JACBGI020000001">
    <property type="protein sequence ID" value="MBF6056928.1"/>
    <property type="molecule type" value="Genomic_DNA"/>
</dbReference>
<evidence type="ECO:0000256" key="8">
    <source>
        <dbReference type="RuleBase" id="RU367068"/>
    </source>
</evidence>
<evidence type="ECO:0000256" key="6">
    <source>
        <dbReference type="ARBA" id="ARBA00022967"/>
    </source>
</evidence>
<comment type="function">
    <text evidence="8">Part of the ABC transporter complex LolCDE involved in the translocation of mature outer membrane-directed lipoproteins, from the inner membrane to the periplasmic chaperone, LolA. Responsible for the formation of the LolA-lipoprotein complex in an ATP-dependent manner.</text>
</comment>
<keyword evidence="6 8" id="KW-1278">Translocase</keyword>
<dbReference type="InterPro" id="IPR027417">
    <property type="entry name" value="P-loop_NTPase"/>
</dbReference>
<name>A0ABS0BSW0_9GAMM</name>
<reference evidence="10 11" key="2">
    <citation type="submission" date="2020-11" db="EMBL/GenBank/DDBJ databases">
        <title>Sulfur oxidizing isolate from Hospital Hole Sinkhole.</title>
        <authorList>
            <person name="Scott K.M."/>
        </authorList>
    </citation>
    <scope>NUCLEOTIDE SEQUENCE [LARGE SCALE GENOMIC DNA]</scope>
    <source>
        <strain evidence="10 11">HH1</strain>
    </source>
</reference>
<dbReference type="CDD" id="cd03255">
    <property type="entry name" value="ABC_MJ0796_LolCDE_FtsE"/>
    <property type="match status" value="1"/>
</dbReference>
<feature type="domain" description="ABC transporter" evidence="9">
    <location>
        <begin position="9"/>
        <end position="229"/>
    </location>
</feature>
<dbReference type="EC" id="7.6.2.-" evidence="8"/>
<keyword evidence="4 8" id="KW-0547">Nucleotide-binding</keyword>
<keyword evidence="3 8" id="KW-0997">Cell inner membrane</keyword>
<evidence type="ECO:0000259" key="9">
    <source>
        <dbReference type="PROSITE" id="PS50893"/>
    </source>
</evidence>
<comment type="subcellular location">
    <subcellularLocation>
        <location evidence="8">Cell inner membrane</location>
        <topology evidence="8">Peripheral membrane protein</topology>
    </subcellularLocation>
</comment>
<dbReference type="InterPro" id="IPR015854">
    <property type="entry name" value="ABC_transpr_LolD-like"/>
</dbReference>
<evidence type="ECO:0000256" key="5">
    <source>
        <dbReference type="ARBA" id="ARBA00022840"/>
    </source>
</evidence>
<proteinExistence type="inferred from homology"/>
<dbReference type="Proteomes" id="UP001193680">
    <property type="component" value="Unassembled WGS sequence"/>
</dbReference>
<dbReference type="Gene3D" id="3.40.50.300">
    <property type="entry name" value="P-loop containing nucleotide triphosphate hydrolases"/>
    <property type="match status" value="1"/>
</dbReference>
<evidence type="ECO:0000256" key="7">
    <source>
        <dbReference type="ARBA" id="ARBA00023136"/>
    </source>
</evidence>
<dbReference type="SMART" id="SM00382">
    <property type="entry name" value="AAA"/>
    <property type="match status" value="1"/>
</dbReference>
<keyword evidence="10" id="KW-0449">Lipoprotein</keyword>
<dbReference type="InterPro" id="IPR003593">
    <property type="entry name" value="AAA+_ATPase"/>
</dbReference>
<accession>A0ABS0BSW0</accession>
<keyword evidence="2 8" id="KW-1003">Cell membrane</keyword>